<dbReference type="InterPro" id="IPR011335">
    <property type="entry name" value="Restrct_endonuc-II-like"/>
</dbReference>
<keyword evidence="1" id="KW-0255">Endonuclease</keyword>
<dbReference type="EC" id="3.1.21.4" evidence="1"/>
<comment type="caution">
    <text evidence="1">The sequence shown here is derived from an EMBL/GenBank/DDBJ whole genome shotgun (WGS) entry which is preliminary data.</text>
</comment>
<sequence>MMLDDLRTARRAFLEKIKSKILWVKPRATLKESIRRNLDPSVSGAVSVADIDNASSIRIAWAWAARLPGTFALEKPEQDSGKLFQFSVRDFLQEGFDLGRSVRPGDWHWKTECPASRFDQYAHLNDIRDALEENRELRTIFPEQYMVVPDIVVYRSPLAPTSLGRSEEADHLHMSPLVHEAAYGTGLPLLHASVSCKITMRSDRAQNTRTEALNLLRNRKGRAPAIVAVTAEPLPTRLASLALGTGDVDFVYHAALPELREAVADTGNEDQADMLTTLVEGRRLRDVSDLVLDLLI</sequence>
<dbReference type="Gene3D" id="3.40.50.10010">
    <property type="entry name" value="Type-2 restriction enzyme NgoMIV"/>
    <property type="match status" value="1"/>
</dbReference>
<dbReference type="SUPFAM" id="SSF52980">
    <property type="entry name" value="Restriction endonuclease-like"/>
    <property type="match status" value="1"/>
</dbReference>
<dbReference type="EMBL" id="CABO01000013">
    <property type="protein sequence ID" value="CBI01084.1"/>
    <property type="molecule type" value="Genomic_DNA"/>
</dbReference>
<dbReference type="InterPro" id="IPR037083">
    <property type="entry name" value="NgoMIV_sf"/>
</dbReference>
<gene>
    <name evidence="1" type="primary">ngoMIVR</name>
    <name evidence="1" type="ORF">CARN4_0437</name>
</gene>
<reference evidence="1" key="1">
    <citation type="submission" date="2009-10" db="EMBL/GenBank/DDBJ databases">
        <title>Diversity of trophic interactions inside an arsenic-rich microbial ecosystem.</title>
        <authorList>
            <person name="Bertin P.N."/>
            <person name="Heinrich-Salmeron A."/>
            <person name="Pelletier E."/>
            <person name="Goulhen-Chollet F."/>
            <person name="Arsene-Ploetze F."/>
            <person name="Gallien S."/>
            <person name="Calteau A."/>
            <person name="Vallenet D."/>
            <person name="Casiot C."/>
            <person name="Chane-Woon-Ming B."/>
            <person name="Giloteaux L."/>
            <person name="Barakat M."/>
            <person name="Bonnefoy V."/>
            <person name="Bruneel O."/>
            <person name="Chandler M."/>
            <person name="Cleiss J."/>
            <person name="Duran R."/>
            <person name="Elbaz-Poulichet F."/>
            <person name="Fonknechten N."/>
            <person name="Lauga B."/>
            <person name="Mornico D."/>
            <person name="Ortet P."/>
            <person name="Schaeffer C."/>
            <person name="Siguier P."/>
            <person name="Alexander Thil Smith A."/>
            <person name="Van Dorsselaer A."/>
            <person name="Weissenbach J."/>
            <person name="Medigue C."/>
            <person name="Le Paslier D."/>
        </authorList>
    </citation>
    <scope>NUCLEOTIDE SEQUENCE</scope>
</reference>
<dbReference type="InterPro" id="IPR015105">
    <property type="entry name" value="NgoMIV"/>
</dbReference>
<protein>
    <submittedName>
        <fullName evidence="1">Type II restriction enzyme NgoMIV (Endonuclease NgoMIV) (R.NgoMIV)</fullName>
        <ecNumber evidence="1">3.1.21.4</ecNumber>
    </submittedName>
</protein>
<name>E6Q1M4_9ZZZZ</name>
<dbReference type="Pfam" id="PF09015">
    <property type="entry name" value="NgoMIV_restric"/>
    <property type="match status" value="1"/>
</dbReference>
<proteinExistence type="predicted"/>
<dbReference type="GO" id="GO:0009307">
    <property type="term" value="P:DNA restriction-modification system"/>
    <property type="evidence" value="ECO:0007669"/>
    <property type="project" value="InterPro"/>
</dbReference>
<evidence type="ECO:0000313" key="1">
    <source>
        <dbReference type="EMBL" id="CBI01084.1"/>
    </source>
</evidence>
<organism evidence="1">
    <name type="scientific">mine drainage metagenome</name>
    <dbReference type="NCBI Taxonomy" id="410659"/>
    <lineage>
        <taxon>unclassified sequences</taxon>
        <taxon>metagenomes</taxon>
        <taxon>ecological metagenomes</taxon>
    </lineage>
</organism>
<keyword evidence="1" id="KW-0540">Nuclease</keyword>
<dbReference type="AlphaFoldDB" id="E6Q1M4"/>
<dbReference type="GO" id="GO:0009036">
    <property type="term" value="F:type II site-specific deoxyribonuclease activity"/>
    <property type="evidence" value="ECO:0007669"/>
    <property type="project" value="UniProtKB-EC"/>
</dbReference>
<dbReference type="CDD" id="cd22340">
    <property type="entry name" value="NgoMIV-like"/>
    <property type="match status" value="1"/>
</dbReference>
<accession>E6Q1M4</accession>
<keyword evidence="1" id="KW-0378">Hydrolase</keyword>